<evidence type="ECO:0000313" key="1">
    <source>
        <dbReference type="EMBL" id="GER86940.1"/>
    </source>
</evidence>
<dbReference type="Proteomes" id="UP000326912">
    <property type="component" value="Unassembled WGS sequence"/>
</dbReference>
<dbReference type="AlphaFoldDB" id="A0A5J4KKL6"/>
<name>A0A5J4KKL6_9CHLR</name>
<sequence>MSAIRTDKDRTYFTGNTSNFGLTGETIEATDALKKASWLGMVAGLRSMTPLAVLAWTNEETAPIQKNITTVLAVGEMIADKLPFTPSRIKSGPFLGRIALGAVSGALLCKRLEQPMLSGAMRGALGAVVGTLAGSTYRSIMPQATGLPDFVLALVEDGAAIALGFAAATPETHA</sequence>
<gene>
    <name evidence="1" type="ORF">KDW_11020</name>
</gene>
<evidence type="ECO:0000313" key="2">
    <source>
        <dbReference type="Proteomes" id="UP000326912"/>
    </source>
</evidence>
<keyword evidence="2" id="KW-1185">Reference proteome</keyword>
<comment type="caution">
    <text evidence="1">The sequence shown here is derived from an EMBL/GenBank/DDBJ whole genome shotgun (WGS) entry which is preliminary data.</text>
</comment>
<dbReference type="EMBL" id="BKZW01000001">
    <property type="protein sequence ID" value="GER86940.1"/>
    <property type="molecule type" value="Genomic_DNA"/>
</dbReference>
<dbReference type="RefSeq" id="WP_151754991.1">
    <property type="nucleotide sequence ID" value="NZ_BKZW01000001.1"/>
</dbReference>
<reference evidence="1 2" key="1">
    <citation type="submission" date="2019-10" db="EMBL/GenBank/DDBJ databases">
        <title>Dictyobacter vulcani sp. nov., within the class Ktedonobacteria, isolated from soil of volcanic Mt. Zao.</title>
        <authorList>
            <person name="Zheng Y."/>
            <person name="Wang C.M."/>
            <person name="Sakai Y."/>
            <person name="Abe K."/>
            <person name="Yokota A."/>
            <person name="Yabe S."/>
        </authorList>
    </citation>
    <scope>NUCLEOTIDE SEQUENCE [LARGE SCALE GENOMIC DNA]</scope>
    <source>
        <strain evidence="1 2">W12</strain>
    </source>
</reference>
<protein>
    <recommendedName>
        <fullName evidence="3">DUF4126 domain-containing protein</fullName>
    </recommendedName>
</protein>
<evidence type="ECO:0008006" key="3">
    <source>
        <dbReference type="Google" id="ProtNLM"/>
    </source>
</evidence>
<proteinExistence type="predicted"/>
<accession>A0A5J4KKL6</accession>
<organism evidence="1 2">
    <name type="scientific">Dictyobacter vulcani</name>
    <dbReference type="NCBI Taxonomy" id="2607529"/>
    <lineage>
        <taxon>Bacteria</taxon>
        <taxon>Bacillati</taxon>
        <taxon>Chloroflexota</taxon>
        <taxon>Ktedonobacteria</taxon>
        <taxon>Ktedonobacterales</taxon>
        <taxon>Dictyobacteraceae</taxon>
        <taxon>Dictyobacter</taxon>
    </lineage>
</organism>